<proteinExistence type="predicted"/>
<dbReference type="AlphaFoldDB" id="A0AAW2GLI8"/>
<reference evidence="3 4" key="1">
    <citation type="submission" date="2023-03" db="EMBL/GenBank/DDBJ databases">
        <title>High recombination rates correlate with genetic variation in Cardiocondyla obscurior ants.</title>
        <authorList>
            <person name="Errbii M."/>
        </authorList>
    </citation>
    <scope>NUCLEOTIDE SEQUENCE [LARGE SCALE GENOMIC DNA]</scope>
    <source>
        <strain evidence="3">Alpha-2009</strain>
        <tissue evidence="3">Whole body</tissue>
    </source>
</reference>
<dbReference type="Gene3D" id="3.30.830.10">
    <property type="entry name" value="Metalloenzyme, LuxS/M16 peptidase-like"/>
    <property type="match status" value="2"/>
</dbReference>
<dbReference type="PANTHER" id="PTHR43690">
    <property type="entry name" value="NARDILYSIN"/>
    <property type="match status" value="1"/>
</dbReference>
<feature type="domain" description="Peptidase M16 middle/third" evidence="2">
    <location>
        <begin position="55"/>
        <end position="144"/>
    </location>
</feature>
<keyword evidence="1" id="KW-0479">Metal-binding</keyword>
<dbReference type="InterPro" id="IPR011249">
    <property type="entry name" value="Metalloenz_LuxS/M16"/>
</dbReference>
<dbReference type="InterPro" id="IPR032632">
    <property type="entry name" value="Peptidase_M16_M"/>
</dbReference>
<evidence type="ECO:0000313" key="3">
    <source>
        <dbReference type="EMBL" id="KAL0128438.1"/>
    </source>
</evidence>
<dbReference type="Pfam" id="PF16187">
    <property type="entry name" value="Peptidase_M16_M"/>
    <property type="match status" value="1"/>
</dbReference>
<dbReference type="GO" id="GO:0046872">
    <property type="term" value="F:metal ion binding"/>
    <property type="evidence" value="ECO:0007669"/>
    <property type="project" value="UniProtKB-KW"/>
</dbReference>
<dbReference type="PANTHER" id="PTHR43690:SF18">
    <property type="entry name" value="INSULIN-DEGRADING ENZYME-RELATED"/>
    <property type="match status" value="1"/>
</dbReference>
<comment type="caution">
    <text evidence="3">The sequence shown here is derived from an EMBL/GenBank/DDBJ whole genome shotgun (WGS) entry which is preliminary data.</text>
</comment>
<dbReference type="EMBL" id="JADYXP020000003">
    <property type="protein sequence ID" value="KAL0128438.1"/>
    <property type="molecule type" value="Genomic_DNA"/>
</dbReference>
<sequence length="145" mass="17438">MWSLDMFSGNSESGFEHSSMYALLKLTVVLSYERQQHLEKVLDAIFSFINLLKKRFADEENSTDYVEDLCESMHFYPPCDYITENELYFEYNPDVIHKCLNYLVLENANIMIFNEDFDNLELNKIEPWFKTKYLDINMPKEWVER</sequence>
<evidence type="ECO:0000259" key="2">
    <source>
        <dbReference type="Pfam" id="PF16187"/>
    </source>
</evidence>
<evidence type="ECO:0000256" key="1">
    <source>
        <dbReference type="ARBA" id="ARBA00022723"/>
    </source>
</evidence>
<keyword evidence="4" id="KW-1185">Reference proteome</keyword>
<dbReference type="Proteomes" id="UP001430953">
    <property type="component" value="Unassembled WGS sequence"/>
</dbReference>
<gene>
    <name evidence="3" type="ORF">PUN28_003607</name>
</gene>
<dbReference type="InterPro" id="IPR050626">
    <property type="entry name" value="Peptidase_M16"/>
</dbReference>
<organism evidence="3 4">
    <name type="scientific">Cardiocondyla obscurior</name>
    <dbReference type="NCBI Taxonomy" id="286306"/>
    <lineage>
        <taxon>Eukaryota</taxon>
        <taxon>Metazoa</taxon>
        <taxon>Ecdysozoa</taxon>
        <taxon>Arthropoda</taxon>
        <taxon>Hexapoda</taxon>
        <taxon>Insecta</taxon>
        <taxon>Pterygota</taxon>
        <taxon>Neoptera</taxon>
        <taxon>Endopterygota</taxon>
        <taxon>Hymenoptera</taxon>
        <taxon>Apocrita</taxon>
        <taxon>Aculeata</taxon>
        <taxon>Formicoidea</taxon>
        <taxon>Formicidae</taxon>
        <taxon>Myrmicinae</taxon>
        <taxon>Cardiocondyla</taxon>
    </lineage>
</organism>
<name>A0AAW2GLI8_9HYME</name>
<protein>
    <recommendedName>
        <fullName evidence="2">Peptidase M16 middle/third domain-containing protein</fullName>
    </recommendedName>
</protein>
<accession>A0AAW2GLI8</accession>
<evidence type="ECO:0000313" key="4">
    <source>
        <dbReference type="Proteomes" id="UP001430953"/>
    </source>
</evidence>
<dbReference type="SUPFAM" id="SSF63411">
    <property type="entry name" value="LuxS/MPP-like metallohydrolase"/>
    <property type="match status" value="1"/>
</dbReference>